<protein>
    <recommendedName>
        <fullName evidence="3">BACON domain-containing protein</fullName>
    </recommendedName>
</protein>
<accession>I5B1Q8</accession>
<dbReference type="STRING" id="879212.DespoDRAFT_01485"/>
<evidence type="ECO:0000313" key="2">
    <source>
        <dbReference type="Proteomes" id="UP000005778"/>
    </source>
</evidence>
<reference evidence="1 2" key="2">
    <citation type="submission" date="2012-02" db="EMBL/GenBank/DDBJ databases">
        <title>Improved High-Quality Draft sequence of Desulfobacter postgatei 2ac9.</title>
        <authorList>
            <consortium name="US DOE Joint Genome Institute"/>
            <person name="Lucas S."/>
            <person name="Han J."/>
            <person name="Lapidus A."/>
            <person name="Cheng J.-F."/>
            <person name="Goodwin L."/>
            <person name="Pitluck S."/>
            <person name="Peters L."/>
            <person name="Ovchinnikova G."/>
            <person name="Held B."/>
            <person name="Detter J.C."/>
            <person name="Han C."/>
            <person name="Tapia R."/>
            <person name="Land M."/>
            <person name="Hauser L."/>
            <person name="Kyrpides N."/>
            <person name="Ivanova N."/>
            <person name="Pagani I."/>
            <person name="Orellana R."/>
            <person name="Lovley D."/>
            <person name="Woyke T."/>
        </authorList>
    </citation>
    <scope>NUCLEOTIDE SEQUENCE [LARGE SCALE GENOMIC DNA]</scope>
    <source>
        <strain evidence="1 2">2ac9</strain>
    </source>
</reference>
<evidence type="ECO:0008006" key="3">
    <source>
        <dbReference type="Google" id="ProtNLM"/>
    </source>
</evidence>
<reference evidence="1 2" key="1">
    <citation type="submission" date="2011-09" db="EMBL/GenBank/DDBJ databases">
        <authorList>
            <consortium name="US DOE Joint Genome Institute (JGI-PGF)"/>
            <person name="Lucas S."/>
            <person name="Han J."/>
            <person name="Lapidus A."/>
            <person name="Cheng J.-F."/>
            <person name="Goodwin L."/>
            <person name="Pitluck S."/>
            <person name="Peters L."/>
            <person name="Land M.L."/>
            <person name="Hauser L."/>
            <person name="Orellana R."/>
            <person name="Lovley D."/>
            <person name="Woyke T.J."/>
        </authorList>
    </citation>
    <scope>NUCLEOTIDE SEQUENCE [LARGE SCALE GENOMIC DNA]</scope>
    <source>
        <strain evidence="1 2">2ac9</strain>
    </source>
</reference>
<sequence>MTFFSWTLRIIAGSFLMVWLPVFSFAFTPGAFIVSPAEVDLGTVRVLPGSPAGPYAFTISVVGGPVPDDSVEVVDPDTGETTTSDSDEEAVFTASCDATWLTLEPAESTAPGSITATATISETMGSGLWSANVTIFSGLDPATEPVTIPVTINVIRSIGDLLTVSPTKLDLQMTDQNTSQQTFPVTIANADPNKSTGYLWSARTDVGWLVLSDDEGSGDTTISLRVDPGAIYLNTDTDNDGVPDAAVGIITFRSSLNVEAVTLTVNATILSSAEPAVSPSQLYWTVEKSTADTALSFSAQRLQVFGFESGWTAASDMGFVSAELYNAAGDSGTVIITDPYGWVEVTPNAEILSSMDYGTYIGYITVSDLDKEVQFQIPITINIREPGDAVYLPVVDFTSSYSQMEAAESSLINVQIPVPEDIAHYPTAATCQAAGGAWIDPNNTLLDSLDAYCSLNERAYVLLERRDMEPGMVYAMTKTGTLALAYENGIKVSGADDLSYADGPVSYIPVGPLQMIGSYGTVVVSLRIGNNLSSAVEIQRLLISLQTLEGQWTVTEAYKGSYYVYDFAPLTVERIIDGQPGYTASWENMPVRVSFGDGSNWLYQLFFEQEGGIYYTYQIQRLSGSQMSGQWRYTWRGTSSDWETFEAQRPLWQLTFP</sequence>
<dbReference type="Proteomes" id="UP000005778">
    <property type="component" value="Chromosome"/>
</dbReference>
<dbReference type="EMBL" id="CM001488">
    <property type="protein sequence ID" value="EIM63421.1"/>
    <property type="molecule type" value="Genomic_DNA"/>
</dbReference>
<dbReference type="RefSeq" id="WP_004072482.1">
    <property type="nucleotide sequence ID" value="NZ_CM001488.1"/>
</dbReference>
<keyword evidence="2" id="KW-1185">Reference proteome</keyword>
<dbReference type="AlphaFoldDB" id="I5B1Q8"/>
<dbReference type="OrthoDB" id="5503999at2"/>
<dbReference type="HOGENOM" id="CLU_417230_0_0_7"/>
<proteinExistence type="predicted"/>
<gene>
    <name evidence="1" type="ORF">DespoDRAFT_01485</name>
</gene>
<name>I5B1Q8_9BACT</name>
<evidence type="ECO:0000313" key="1">
    <source>
        <dbReference type="EMBL" id="EIM63421.1"/>
    </source>
</evidence>
<organism evidence="1 2">
    <name type="scientific">Desulfobacter postgatei 2ac9</name>
    <dbReference type="NCBI Taxonomy" id="879212"/>
    <lineage>
        <taxon>Bacteria</taxon>
        <taxon>Pseudomonadati</taxon>
        <taxon>Thermodesulfobacteriota</taxon>
        <taxon>Desulfobacteria</taxon>
        <taxon>Desulfobacterales</taxon>
        <taxon>Desulfobacteraceae</taxon>
        <taxon>Desulfobacter</taxon>
    </lineage>
</organism>